<dbReference type="EMBL" id="JBBEGM010000005">
    <property type="protein sequence ID" value="MEJ2862437.1"/>
    <property type="molecule type" value="Genomic_DNA"/>
</dbReference>
<reference evidence="2 3" key="1">
    <citation type="submission" date="2024-03" db="EMBL/GenBank/DDBJ databases">
        <title>Actinomycetospora sp. OC33-EN07, a novel actinomycete isolated from wild orchid (Aerides multiflora).</title>
        <authorList>
            <person name="Suriyachadkun C."/>
        </authorList>
    </citation>
    <scope>NUCLEOTIDE SEQUENCE [LARGE SCALE GENOMIC DNA]</scope>
    <source>
        <strain evidence="2 3">OC33-EN07</strain>
    </source>
</reference>
<feature type="transmembrane region" description="Helical" evidence="1">
    <location>
        <begin position="116"/>
        <end position="137"/>
    </location>
</feature>
<keyword evidence="1" id="KW-0812">Transmembrane</keyword>
<proteinExistence type="predicted"/>
<name>A0ABU8M5X0_9PSEU</name>
<evidence type="ECO:0000256" key="1">
    <source>
        <dbReference type="SAM" id="Phobius"/>
    </source>
</evidence>
<feature type="transmembrane region" description="Helical" evidence="1">
    <location>
        <begin position="91"/>
        <end position="110"/>
    </location>
</feature>
<accession>A0ABU8M5X0</accession>
<keyword evidence="1" id="KW-0472">Membrane</keyword>
<keyword evidence="3" id="KW-1185">Reference proteome</keyword>
<dbReference type="Proteomes" id="UP001369736">
    <property type="component" value="Unassembled WGS sequence"/>
</dbReference>
<evidence type="ECO:0000313" key="2">
    <source>
        <dbReference type="EMBL" id="MEJ2862437.1"/>
    </source>
</evidence>
<keyword evidence="1" id="KW-1133">Transmembrane helix</keyword>
<dbReference type="RefSeq" id="WP_337703811.1">
    <property type="nucleotide sequence ID" value="NZ_JBBEGM010000005.1"/>
</dbReference>
<evidence type="ECO:0000313" key="3">
    <source>
        <dbReference type="Proteomes" id="UP001369736"/>
    </source>
</evidence>
<organism evidence="2 3">
    <name type="scientific">Actinomycetospora flava</name>
    <dbReference type="NCBI Taxonomy" id="3129232"/>
    <lineage>
        <taxon>Bacteria</taxon>
        <taxon>Bacillati</taxon>
        <taxon>Actinomycetota</taxon>
        <taxon>Actinomycetes</taxon>
        <taxon>Pseudonocardiales</taxon>
        <taxon>Pseudonocardiaceae</taxon>
        <taxon>Actinomycetospora</taxon>
    </lineage>
</organism>
<comment type="caution">
    <text evidence="2">The sequence shown here is derived from an EMBL/GenBank/DDBJ whole genome shotgun (WGS) entry which is preliminary data.</text>
</comment>
<protein>
    <submittedName>
        <fullName evidence="2">Uncharacterized protein</fullName>
    </submittedName>
</protein>
<sequence length="146" mass="14815">MTPTPTSRRPPDRTRDDARRRQALGLGGGAVVLGVVLGLVVLALYPTLDPADVGRGFVLVGGLVTAILVSAGGQRVRAVPRVPARSVVRTLVAYAAISAAVGVVLVPLAHGGWTPVLVVTVLGSLALGALAVVVGRWSGQPSQMSS</sequence>
<feature type="transmembrane region" description="Helical" evidence="1">
    <location>
        <begin position="53"/>
        <end position="71"/>
    </location>
</feature>
<gene>
    <name evidence="2" type="ORF">WCD58_14795</name>
</gene>
<feature type="transmembrane region" description="Helical" evidence="1">
    <location>
        <begin position="23"/>
        <end position="47"/>
    </location>
</feature>